<dbReference type="HOGENOM" id="CLU_054549_3_1_11"/>
<evidence type="ECO:0008006" key="4">
    <source>
        <dbReference type="Google" id="ProtNLM"/>
    </source>
</evidence>
<evidence type="ECO:0000313" key="3">
    <source>
        <dbReference type="Proteomes" id="UP000000328"/>
    </source>
</evidence>
<dbReference type="PANTHER" id="PTHR47505:SF1">
    <property type="entry name" value="DNA UTILIZATION PROTEIN YHGH"/>
    <property type="match status" value="1"/>
</dbReference>
<evidence type="ECO:0000256" key="1">
    <source>
        <dbReference type="SAM" id="MobiDB-lite"/>
    </source>
</evidence>
<dbReference type="InterPro" id="IPR051910">
    <property type="entry name" value="ComF/GntX_DNA_util-trans"/>
</dbReference>
<dbReference type="Gene3D" id="3.40.50.2020">
    <property type="match status" value="1"/>
</dbReference>
<evidence type="ECO:0000313" key="2">
    <source>
        <dbReference type="EMBL" id="ADJ49694.1"/>
    </source>
</evidence>
<proteinExistence type="predicted"/>
<protein>
    <recommendedName>
        <fullName evidence="4">Amidophosphoribosyltransferase</fullName>
    </recommendedName>
</protein>
<dbReference type="InterPro" id="IPR029057">
    <property type="entry name" value="PRTase-like"/>
</dbReference>
<dbReference type="EMBL" id="CP002000">
    <property type="protein sequence ID" value="ADJ49694.1"/>
    <property type="molecule type" value="Genomic_DNA"/>
</dbReference>
<sequence length="334" mass="32720">MGDVRAFETVGACRDTVGVLKRLLDLLIPSRCAACGARGEPCCARCEDVWGAARELVRAPTAGLVRVFALAGYRGVGRKLLIAYKERGRRDLAPSLGRAVAEAVAVLPLGQAAPGGSGKASAGFGGASARSGAVSVGAGGVPTWSGGGPAGFRGASTWPGARPAGAGGASTWPGAGPGRPGGAHPAPTPPSGGADPASARAAPPNPAAPPARAICLVPAPSRPSAARVRGGPHVERLAHAAASVLAARGVEVVVAPALELAGAARDAVGLSREQRMANLAGRLRFREAGRPPPGCSIVVLDDVITTGATAAACTRALAAAGVTVSAVLTLLAAG</sequence>
<dbReference type="KEGG" id="amd:AMED_7990"/>
<dbReference type="PATRIC" id="fig|749927.5.peg.8303"/>
<dbReference type="SUPFAM" id="SSF53271">
    <property type="entry name" value="PRTase-like"/>
    <property type="match status" value="1"/>
</dbReference>
<dbReference type="PANTHER" id="PTHR47505">
    <property type="entry name" value="DNA UTILIZATION PROTEIN YHGH"/>
    <property type="match status" value="1"/>
</dbReference>
<name>A0A0H3DJ42_AMYMU</name>
<feature type="compositionally biased region" description="Low complexity" evidence="1">
    <location>
        <begin position="191"/>
        <end position="202"/>
    </location>
</feature>
<dbReference type="eggNOG" id="COG1040">
    <property type="taxonomic scope" value="Bacteria"/>
</dbReference>
<organism evidence="2 3">
    <name type="scientific">Amycolatopsis mediterranei (strain U-32)</name>
    <dbReference type="NCBI Taxonomy" id="749927"/>
    <lineage>
        <taxon>Bacteria</taxon>
        <taxon>Bacillati</taxon>
        <taxon>Actinomycetota</taxon>
        <taxon>Actinomycetes</taxon>
        <taxon>Pseudonocardiales</taxon>
        <taxon>Pseudonocardiaceae</taxon>
        <taxon>Amycolatopsis</taxon>
    </lineage>
</organism>
<gene>
    <name evidence="2" type="ordered locus">AMED_7990</name>
</gene>
<dbReference type="AlphaFoldDB" id="A0A0H3DJ42"/>
<feature type="region of interest" description="Disordered" evidence="1">
    <location>
        <begin position="143"/>
        <end position="208"/>
    </location>
</feature>
<dbReference type="OrthoDB" id="5244859at2"/>
<dbReference type="Proteomes" id="UP000000328">
    <property type="component" value="Chromosome"/>
</dbReference>
<reference evidence="2 3" key="1">
    <citation type="journal article" date="2010" name="Cell Res.">
        <title>Complete genome sequence of the rifamycin SV-producing Amycolatopsis mediterranei U32 revealed its genetic characteristics in phylogeny and metabolism.</title>
        <authorList>
            <person name="Zhao W."/>
            <person name="Zhong Y."/>
            <person name="Yuan H."/>
            <person name="Wang J."/>
            <person name="Zheng H."/>
            <person name="Wang Y."/>
            <person name="Cen X."/>
            <person name="Xu F."/>
            <person name="Bai J."/>
            <person name="Han X."/>
            <person name="Lu G."/>
            <person name="Zhu Y."/>
            <person name="Shao Z."/>
            <person name="Yan H."/>
            <person name="Li C."/>
            <person name="Peng N."/>
            <person name="Zhang Z."/>
            <person name="Zhang Y."/>
            <person name="Lin W."/>
            <person name="Fan Y."/>
            <person name="Qin Z."/>
            <person name="Hu Y."/>
            <person name="Zhu B."/>
            <person name="Wang S."/>
            <person name="Ding X."/>
            <person name="Zhao G.P."/>
        </authorList>
    </citation>
    <scope>NUCLEOTIDE SEQUENCE [LARGE SCALE GENOMIC DNA]</scope>
    <source>
        <strain evidence="3">U-32</strain>
    </source>
</reference>
<accession>A0A0H3DJ42</accession>